<evidence type="ECO:0000256" key="1">
    <source>
        <dbReference type="ARBA" id="ARBA00004141"/>
    </source>
</evidence>
<dbReference type="Pfam" id="PF02535">
    <property type="entry name" value="Zip"/>
    <property type="match status" value="2"/>
</dbReference>
<sequence length="579" mass="62183">MYFFYATINNGSSWMPFFLVDPDDMLAKRVGATVLILAVSLTAVSFPGVSRKARFLRIPHVVFFIGKHFGTGVILATAFCHLLQDAYTSLQDPEVRKGTDVARWTGLIILGSLLTIFLVEYISTSYVDRLNANPSVPSSPAESPSRAVSPSPPTSLPLPPLAVVIQDNDAVSERTPLLLATPAIAPIPSIPASPRSTSPSSPATARTGIPITRYRSSSLHEPSSPNPYLPLVHSTNPRYISILGDRDHHRCCCTHDEFCGSLRRERTARRGSQSSGRKCGRGGAGEEGERSEGTAKVKVKVKSKKRASIVGIFAPRQFAHHHHHDLDIERGRGSERRHSHGSAHANAHSEDSGHAHHHHDLEFLDEEEGEGGPLGSDGQQPRPAVGRRRQVVGILVLQLGIMIHSLVIGLTLSITPKADFSAYSRYLATCNLNNLLSVTVCLMWTVIFTASLVTAIFFHQLFEGLSLGIRIASLPPPTDKSSRSLLAPALSALFAVTTPAGILIGLLSLGGGQGAHLRLTQGLMSAISAGMLIYAACVEMLAADFVNDPHMHMGVGGVRRQAVALSSLLGGVLLMTLVD</sequence>
<feature type="compositionally biased region" description="Low complexity" evidence="5">
    <location>
        <begin position="188"/>
        <end position="207"/>
    </location>
</feature>
<dbReference type="PANTHER" id="PTHR11040">
    <property type="entry name" value="ZINC/IRON TRANSPORTER"/>
    <property type="match status" value="1"/>
</dbReference>
<keyword evidence="8" id="KW-1185">Reference proteome</keyword>
<dbReference type="EMBL" id="JACETU010000011">
    <property type="protein sequence ID" value="KAF7416294.1"/>
    <property type="molecule type" value="Genomic_DNA"/>
</dbReference>
<feature type="transmembrane region" description="Helical" evidence="6">
    <location>
        <begin position="435"/>
        <end position="458"/>
    </location>
</feature>
<accession>A0A8H7DMB6</accession>
<feature type="transmembrane region" description="Helical" evidence="6">
    <location>
        <begin position="30"/>
        <end position="49"/>
    </location>
</feature>
<evidence type="ECO:0000256" key="2">
    <source>
        <dbReference type="ARBA" id="ARBA00022692"/>
    </source>
</evidence>
<reference evidence="7" key="1">
    <citation type="submission" date="2019-07" db="EMBL/GenBank/DDBJ databases">
        <authorList>
            <person name="Palmer J.M."/>
        </authorList>
    </citation>
    <scope>NUCLEOTIDE SEQUENCE</scope>
    <source>
        <strain evidence="7">PC9</strain>
    </source>
</reference>
<keyword evidence="2 6" id="KW-0812">Transmembrane</keyword>
<feature type="compositionally biased region" description="Basic and acidic residues" evidence="5">
    <location>
        <begin position="324"/>
        <end position="336"/>
    </location>
</feature>
<feature type="transmembrane region" description="Helical" evidence="6">
    <location>
        <begin position="391"/>
        <end position="415"/>
    </location>
</feature>
<dbReference type="GO" id="GO:0005385">
    <property type="term" value="F:zinc ion transmembrane transporter activity"/>
    <property type="evidence" value="ECO:0007669"/>
    <property type="project" value="TreeGrafter"/>
</dbReference>
<keyword evidence="4 6" id="KW-0472">Membrane</keyword>
<feature type="transmembrane region" description="Helical" evidence="6">
    <location>
        <begin position="104"/>
        <end position="122"/>
    </location>
</feature>
<keyword evidence="3 6" id="KW-1133">Transmembrane helix</keyword>
<feature type="compositionally biased region" description="Basic and acidic residues" evidence="5">
    <location>
        <begin position="347"/>
        <end position="359"/>
    </location>
</feature>
<feature type="region of interest" description="Disordered" evidence="5">
    <location>
        <begin position="265"/>
        <end position="301"/>
    </location>
</feature>
<evidence type="ECO:0000256" key="3">
    <source>
        <dbReference type="ARBA" id="ARBA00022989"/>
    </source>
</evidence>
<feature type="transmembrane region" description="Helical" evidence="6">
    <location>
        <begin position="485"/>
        <end position="510"/>
    </location>
</feature>
<dbReference type="VEuPathDB" id="FungiDB:PC9H_002559"/>
<feature type="compositionally biased region" description="Low complexity" evidence="5">
    <location>
        <begin position="134"/>
        <end position="149"/>
    </location>
</feature>
<comment type="subcellular location">
    <subcellularLocation>
        <location evidence="1">Membrane</location>
        <topology evidence="1">Multi-pass membrane protein</topology>
    </subcellularLocation>
</comment>
<dbReference type="AlphaFoldDB" id="A0A8H7DMB6"/>
<dbReference type="RefSeq" id="XP_036625841.1">
    <property type="nucleotide sequence ID" value="XM_036772195.1"/>
</dbReference>
<evidence type="ECO:0000313" key="7">
    <source>
        <dbReference type="EMBL" id="KAF7416294.1"/>
    </source>
</evidence>
<feature type="region of interest" description="Disordered" evidence="5">
    <location>
        <begin position="320"/>
        <end position="359"/>
    </location>
</feature>
<feature type="region of interest" description="Disordered" evidence="5">
    <location>
        <begin position="188"/>
        <end position="208"/>
    </location>
</feature>
<organism evidence="7 8">
    <name type="scientific">Pleurotus ostreatus</name>
    <name type="common">Oyster mushroom</name>
    <name type="synonym">White-rot fungus</name>
    <dbReference type="NCBI Taxonomy" id="5322"/>
    <lineage>
        <taxon>Eukaryota</taxon>
        <taxon>Fungi</taxon>
        <taxon>Dikarya</taxon>
        <taxon>Basidiomycota</taxon>
        <taxon>Agaricomycotina</taxon>
        <taxon>Agaricomycetes</taxon>
        <taxon>Agaricomycetidae</taxon>
        <taxon>Agaricales</taxon>
        <taxon>Pleurotineae</taxon>
        <taxon>Pleurotaceae</taxon>
        <taxon>Pleurotus</taxon>
    </lineage>
</organism>
<feature type="region of interest" description="Disordered" evidence="5">
    <location>
        <begin position="366"/>
        <end position="385"/>
    </location>
</feature>
<dbReference type="PANTHER" id="PTHR11040:SF44">
    <property type="entry name" value="PROTEIN ZNTC-RELATED"/>
    <property type="match status" value="1"/>
</dbReference>
<gene>
    <name evidence="7" type="ORF">PC9H_002559</name>
</gene>
<feature type="region of interest" description="Disordered" evidence="5">
    <location>
        <begin position="134"/>
        <end position="154"/>
    </location>
</feature>
<evidence type="ECO:0000256" key="5">
    <source>
        <dbReference type="SAM" id="MobiDB-lite"/>
    </source>
</evidence>
<dbReference type="OrthoDB" id="448280at2759"/>
<evidence type="ECO:0000256" key="4">
    <source>
        <dbReference type="ARBA" id="ARBA00023136"/>
    </source>
</evidence>
<dbReference type="InterPro" id="IPR003689">
    <property type="entry name" value="ZIP"/>
</dbReference>
<feature type="transmembrane region" description="Helical" evidence="6">
    <location>
        <begin position="522"/>
        <end position="542"/>
    </location>
</feature>
<comment type="caution">
    <text evidence="7">The sequence shown here is derived from an EMBL/GenBank/DDBJ whole genome shotgun (WGS) entry which is preliminary data.</text>
</comment>
<proteinExistence type="predicted"/>
<dbReference type="GO" id="GO:0005886">
    <property type="term" value="C:plasma membrane"/>
    <property type="evidence" value="ECO:0007669"/>
    <property type="project" value="TreeGrafter"/>
</dbReference>
<evidence type="ECO:0000256" key="6">
    <source>
        <dbReference type="SAM" id="Phobius"/>
    </source>
</evidence>
<feature type="transmembrane region" description="Helical" evidence="6">
    <location>
        <begin position="61"/>
        <end position="84"/>
    </location>
</feature>
<name>A0A8H7DMB6_PLEOS</name>
<evidence type="ECO:0000313" key="8">
    <source>
        <dbReference type="Proteomes" id="UP000623687"/>
    </source>
</evidence>
<dbReference type="Proteomes" id="UP000623687">
    <property type="component" value="Unassembled WGS sequence"/>
</dbReference>
<feature type="transmembrane region" description="Helical" evidence="6">
    <location>
        <begin position="562"/>
        <end position="578"/>
    </location>
</feature>
<protein>
    <submittedName>
        <fullName evidence="7">Uncharacterized protein</fullName>
    </submittedName>
</protein>
<dbReference type="GeneID" id="59372400"/>